<evidence type="ECO:0000256" key="2">
    <source>
        <dbReference type="ARBA" id="ARBA00022679"/>
    </source>
</evidence>
<dbReference type="PROSITE" id="PS51186">
    <property type="entry name" value="GNAT"/>
    <property type="match status" value="1"/>
</dbReference>
<keyword evidence="4" id="KW-0175">Coiled coil</keyword>
<evidence type="ECO:0000256" key="1">
    <source>
        <dbReference type="ARBA" id="ARBA00008694"/>
    </source>
</evidence>
<dbReference type="PANTHER" id="PTHR10545">
    <property type="entry name" value="DIAMINE N-ACETYLTRANSFERASE"/>
    <property type="match status" value="1"/>
</dbReference>
<accession>A0A829Y5X3</accession>
<evidence type="ECO:0000259" key="5">
    <source>
        <dbReference type="PROSITE" id="PS51186"/>
    </source>
</evidence>
<dbReference type="Pfam" id="PF00583">
    <property type="entry name" value="Acetyltransf_1"/>
    <property type="match status" value="1"/>
</dbReference>
<keyword evidence="3" id="KW-0012">Acyltransferase</keyword>
<organism evidence="6 7">
    <name type="scientific">Steroidobacter agaridevorans</name>
    <dbReference type="NCBI Taxonomy" id="2695856"/>
    <lineage>
        <taxon>Bacteria</taxon>
        <taxon>Pseudomonadati</taxon>
        <taxon>Pseudomonadota</taxon>
        <taxon>Gammaproteobacteria</taxon>
        <taxon>Steroidobacterales</taxon>
        <taxon>Steroidobacteraceae</taxon>
        <taxon>Steroidobacter</taxon>
    </lineage>
</organism>
<dbReference type="Proteomes" id="UP000445000">
    <property type="component" value="Unassembled WGS sequence"/>
</dbReference>
<evidence type="ECO:0000256" key="4">
    <source>
        <dbReference type="SAM" id="Coils"/>
    </source>
</evidence>
<dbReference type="FunFam" id="3.40.630.30:FF:000064">
    <property type="entry name" value="GNAT family acetyltransferase"/>
    <property type="match status" value="1"/>
</dbReference>
<dbReference type="SUPFAM" id="SSF55729">
    <property type="entry name" value="Acyl-CoA N-acyltransferases (Nat)"/>
    <property type="match status" value="1"/>
</dbReference>
<keyword evidence="2 6" id="KW-0808">Transferase</keyword>
<dbReference type="PANTHER" id="PTHR10545:SF29">
    <property type="entry name" value="GH14572P-RELATED"/>
    <property type="match status" value="1"/>
</dbReference>
<dbReference type="Gene3D" id="3.40.630.30">
    <property type="match status" value="1"/>
</dbReference>
<dbReference type="RefSeq" id="WP_161810492.1">
    <property type="nucleotide sequence ID" value="NZ_BLJN01000001.1"/>
</dbReference>
<dbReference type="CDD" id="cd04301">
    <property type="entry name" value="NAT_SF"/>
    <property type="match status" value="1"/>
</dbReference>
<evidence type="ECO:0000256" key="3">
    <source>
        <dbReference type="ARBA" id="ARBA00023315"/>
    </source>
</evidence>
<gene>
    <name evidence="6" type="ORF">GCM10011487_06170</name>
</gene>
<dbReference type="EMBL" id="BLJN01000001">
    <property type="protein sequence ID" value="GFE78617.1"/>
    <property type="molecule type" value="Genomic_DNA"/>
</dbReference>
<feature type="domain" description="N-acetyltransferase" evidence="5">
    <location>
        <begin position="4"/>
        <end position="161"/>
    </location>
</feature>
<proteinExistence type="inferred from homology"/>
<feature type="coiled-coil region" evidence="4">
    <location>
        <begin position="17"/>
        <end position="44"/>
    </location>
</feature>
<dbReference type="InterPro" id="IPR051016">
    <property type="entry name" value="Diverse_Substrate_AcTransf"/>
</dbReference>
<comment type="caution">
    <text evidence="6">The sequence shown here is derived from an EMBL/GenBank/DDBJ whole genome shotgun (WGS) entry which is preliminary data.</text>
</comment>
<protein>
    <submittedName>
        <fullName evidence="6">N-acetyltransferase</fullName>
    </submittedName>
</protein>
<dbReference type="InterPro" id="IPR000182">
    <property type="entry name" value="GNAT_dom"/>
</dbReference>
<reference evidence="7" key="1">
    <citation type="submission" date="2020-01" db="EMBL/GenBank/DDBJ databases">
        <title>'Steroidobacter agaridevorans' sp. nov., agar-degrading bacteria isolated from rhizosphere soils.</title>
        <authorList>
            <person name="Ikenaga M."/>
            <person name="Kataoka M."/>
            <person name="Murouchi A."/>
            <person name="Katsuragi S."/>
            <person name="Sakai M."/>
        </authorList>
    </citation>
    <scope>NUCLEOTIDE SEQUENCE [LARGE SCALE GENOMIC DNA]</scope>
    <source>
        <strain evidence="7">YU21-B</strain>
    </source>
</reference>
<sequence>MTSLHIEPATPADVPTILQLIRELAEFERLLHEVTATEEQLHEQLFGPKPKAEVIMGRLQPGGEVAGFALYFHNFSTFLAKPGIYLEDLYVRQQYRGRGYGEQLLRRLAGIALERNCGRLEWSVLDWNQRAIDFYKSLGAAPMNEWTIYRVTGSALQKLGNGR</sequence>
<dbReference type="InterPro" id="IPR016181">
    <property type="entry name" value="Acyl_CoA_acyltransferase"/>
</dbReference>
<dbReference type="GO" id="GO:0008080">
    <property type="term" value="F:N-acetyltransferase activity"/>
    <property type="evidence" value="ECO:0007669"/>
    <property type="project" value="TreeGrafter"/>
</dbReference>
<name>A0A829Y5X3_9GAMM</name>
<comment type="similarity">
    <text evidence="1">Belongs to the acetyltransferase family.</text>
</comment>
<keyword evidence="7" id="KW-1185">Reference proteome</keyword>
<dbReference type="AlphaFoldDB" id="A0A829Y5X3"/>
<evidence type="ECO:0000313" key="7">
    <source>
        <dbReference type="Proteomes" id="UP000445000"/>
    </source>
</evidence>
<evidence type="ECO:0000313" key="6">
    <source>
        <dbReference type="EMBL" id="GFE78617.1"/>
    </source>
</evidence>